<feature type="region of interest" description="Disordered" evidence="3">
    <location>
        <begin position="32"/>
        <end position="65"/>
    </location>
</feature>
<feature type="domain" description="SGNH hydrolase-type esterase" evidence="5">
    <location>
        <begin position="72"/>
        <end position="289"/>
    </location>
</feature>
<keyword evidence="4" id="KW-0732">Signal</keyword>
<dbReference type="RefSeq" id="WP_146322322.1">
    <property type="nucleotide sequence ID" value="NZ_CP042305.1"/>
</dbReference>
<dbReference type="InterPro" id="IPR037460">
    <property type="entry name" value="SEST-like"/>
</dbReference>
<feature type="active site" evidence="1">
    <location>
        <position position="281"/>
    </location>
</feature>
<feature type="disulfide bond" evidence="2">
    <location>
        <begin position="90"/>
        <end position="115"/>
    </location>
</feature>
<accession>A0A5B8M6D0</accession>
<feature type="compositionally biased region" description="Low complexity" evidence="3">
    <location>
        <begin position="32"/>
        <end position="47"/>
    </location>
</feature>
<dbReference type="AlphaFoldDB" id="A0A5B8M6D0"/>
<feature type="signal peptide" evidence="4">
    <location>
        <begin position="1"/>
        <end position="25"/>
    </location>
</feature>
<name>A0A5B8M6D0_9MICO</name>
<dbReference type="InterPro" id="IPR036514">
    <property type="entry name" value="SGNH_hydro_sf"/>
</dbReference>
<dbReference type="PROSITE" id="PS51257">
    <property type="entry name" value="PROKAR_LIPOPROTEIN"/>
    <property type="match status" value="1"/>
</dbReference>
<dbReference type="Proteomes" id="UP000320216">
    <property type="component" value="Chromosome"/>
</dbReference>
<proteinExistence type="predicted"/>
<evidence type="ECO:0000256" key="3">
    <source>
        <dbReference type="SAM" id="MobiDB-lite"/>
    </source>
</evidence>
<dbReference type="SUPFAM" id="SSF52266">
    <property type="entry name" value="SGNH hydrolase"/>
    <property type="match status" value="1"/>
</dbReference>
<gene>
    <name evidence="6" type="ORF">FPZ11_17560</name>
</gene>
<dbReference type="Pfam" id="PF13472">
    <property type="entry name" value="Lipase_GDSL_2"/>
    <property type="match status" value="1"/>
</dbReference>
<evidence type="ECO:0000256" key="4">
    <source>
        <dbReference type="SAM" id="SignalP"/>
    </source>
</evidence>
<dbReference type="GO" id="GO:0019433">
    <property type="term" value="P:triglyceride catabolic process"/>
    <property type="evidence" value="ECO:0007669"/>
    <property type="project" value="TreeGrafter"/>
</dbReference>
<evidence type="ECO:0000256" key="1">
    <source>
        <dbReference type="PIRSR" id="PIRSR637460-1"/>
    </source>
</evidence>
<feature type="disulfide bond" evidence="2">
    <location>
        <begin position="156"/>
        <end position="164"/>
    </location>
</feature>
<dbReference type="OrthoDB" id="5503950at2"/>
<dbReference type="EMBL" id="CP042305">
    <property type="protein sequence ID" value="QDZ16318.1"/>
    <property type="molecule type" value="Genomic_DNA"/>
</dbReference>
<feature type="compositionally biased region" description="Low complexity" evidence="3">
    <location>
        <begin position="55"/>
        <end position="65"/>
    </location>
</feature>
<dbReference type="InterPro" id="IPR013830">
    <property type="entry name" value="SGNH_hydro"/>
</dbReference>
<dbReference type="KEGG" id="huw:FPZ11_17560"/>
<evidence type="ECO:0000313" key="7">
    <source>
        <dbReference type="Proteomes" id="UP000320216"/>
    </source>
</evidence>
<keyword evidence="2" id="KW-1015">Disulfide bond</keyword>
<evidence type="ECO:0000313" key="6">
    <source>
        <dbReference type="EMBL" id="QDZ16318.1"/>
    </source>
</evidence>
<keyword evidence="6" id="KW-0378">Hydrolase</keyword>
<protein>
    <submittedName>
        <fullName evidence="6">SGNH/GDSL hydrolase family protein</fullName>
    </submittedName>
</protein>
<sequence length="299" mass="30987">MRRHPTARVRAAVGALVLLSLTLLAGCSASDSSRPAASTPASSAPQTTAPPLPTPTSTLRTGTASDPLRYVALGDSYSAGMGGGDEHGACVRSPNAYPKLLAQSNTITLARFAACSGATTDDVLADQLDALDPQVDLVTITIGGNDLSVSALPSACARGETPTCRAAVTTSVNLLNSLPHKLAKTYKAIAQAAPHARILVADYPLFYDLPTITDKTIGSDQVSAAVAVDTAVASLDATIETAVQKQREAGTDIQFVDVSFGGHGVSSKHPWFVLKGLEAFHPTEAGYQRYAKTIAAFMH</sequence>
<dbReference type="CDD" id="cd01823">
    <property type="entry name" value="SEST_like"/>
    <property type="match status" value="1"/>
</dbReference>
<dbReference type="GO" id="GO:0004806">
    <property type="term" value="F:triacylglycerol lipase activity"/>
    <property type="evidence" value="ECO:0007669"/>
    <property type="project" value="TreeGrafter"/>
</dbReference>
<dbReference type="PANTHER" id="PTHR37981">
    <property type="entry name" value="LIPASE 2"/>
    <property type="match status" value="1"/>
</dbReference>
<keyword evidence="7" id="KW-1185">Reference proteome</keyword>
<organism evidence="6 7">
    <name type="scientific">Humibacter ginsenosidimutans</name>
    <dbReference type="NCBI Taxonomy" id="2599293"/>
    <lineage>
        <taxon>Bacteria</taxon>
        <taxon>Bacillati</taxon>
        <taxon>Actinomycetota</taxon>
        <taxon>Actinomycetes</taxon>
        <taxon>Micrococcales</taxon>
        <taxon>Microbacteriaceae</taxon>
        <taxon>Humibacter</taxon>
    </lineage>
</organism>
<evidence type="ECO:0000256" key="2">
    <source>
        <dbReference type="PIRSR" id="PIRSR637460-2"/>
    </source>
</evidence>
<feature type="active site" description="Nucleophile" evidence="1">
    <location>
        <position position="76"/>
    </location>
</feature>
<dbReference type="PANTHER" id="PTHR37981:SF1">
    <property type="entry name" value="SGNH HYDROLASE-TYPE ESTERASE DOMAIN-CONTAINING PROTEIN"/>
    <property type="match status" value="1"/>
</dbReference>
<dbReference type="Gene3D" id="3.40.50.1110">
    <property type="entry name" value="SGNH hydrolase"/>
    <property type="match status" value="1"/>
</dbReference>
<reference evidence="6 7" key="1">
    <citation type="submission" date="2019-07" db="EMBL/GenBank/DDBJ databases">
        <title>Full genome sequence of Humibacter sp. WJ7-1.</title>
        <authorList>
            <person name="Im W.-T."/>
        </authorList>
    </citation>
    <scope>NUCLEOTIDE SEQUENCE [LARGE SCALE GENOMIC DNA]</scope>
    <source>
        <strain evidence="6 7">WJ7-1</strain>
    </source>
</reference>
<evidence type="ECO:0000259" key="5">
    <source>
        <dbReference type="Pfam" id="PF13472"/>
    </source>
</evidence>
<feature type="chain" id="PRO_5039479208" evidence="4">
    <location>
        <begin position="26"/>
        <end position="299"/>
    </location>
</feature>